<name>A0A1A9V8V1_GLOAU</name>
<proteinExistence type="predicted"/>
<dbReference type="VEuPathDB" id="VectorBase:GAUT029593"/>
<keyword evidence="2" id="KW-1185">Reference proteome</keyword>
<accession>A0A1A9V8V1</accession>
<evidence type="ECO:0000313" key="2">
    <source>
        <dbReference type="Proteomes" id="UP000078200"/>
    </source>
</evidence>
<dbReference type="Proteomes" id="UP000078200">
    <property type="component" value="Unassembled WGS sequence"/>
</dbReference>
<reference evidence="1" key="1">
    <citation type="submission" date="2020-05" db="UniProtKB">
        <authorList>
            <consortium name="EnsemblMetazoa"/>
        </authorList>
    </citation>
    <scope>IDENTIFICATION</scope>
    <source>
        <strain evidence="1">TTRI</strain>
    </source>
</reference>
<protein>
    <submittedName>
        <fullName evidence="1">Uncharacterized protein</fullName>
    </submittedName>
</protein>
<dbReference type="AlphaFoldDB" id="A0A1A9V8V1"/>
<dbReference type="EnsemblMetazoa" id="GAUT029593-RA">
    <property type="protein sequence ID" value="GAUT029593-PA"/>
    <property type="gene ID" value="GAUT029593"/>
</dbReference>
<organism evidence="1 2">
    <name type="scientific">Glossina austeni</name>
    <name type="common">Savannah tsetse fly</name>
    <dbReference type="NCBI Taxonomy" id="7395"/>
    <lineage>
        <taxon>Eukaryota</taxon>
        <taxon>Metazoa</taxon>
        <taxon>Ecdysozoa</taxon>
        <taxon>Arthropoda</taxon>
        <taxon>Hexapoda</taxon>
        <taxon>Insecta</taxon>
        <taxon>Pterygota</taxon>
        <taxon>Neoptera</taxon>
        <taxon>Endopterygota</taxon>
        <taxon>Diptera</taxon>
        <taxon>Brachycera</taxon>
        <taxon>Muscomorpha</taxon>
        <taxon>Hippoboscoidea</taxon>
        <taxon>Glossinidae</taxon>
        <taxon>Glossina</taxon>
    </lineage>
</organism>
<evidence type="ECO:0000313" key="1">
    <source>
        <dbReference type="EnsemblMetazoa" id="GAUT029593-PA"/>
    </source>
</evidence>
<sequence length="128" mass="14147">MDAIVDMKRSENGFDKGSEIGGRKTLTLKANYDEKICSPKVGKISAAIEIKNEQHEGVAIAFPANGNIEKLLGKNHKNNNNEMSIHCYENNQEFESSSVNGQILPQIMELKFITKTFLPSAITRGVAH</sequence>